<keyword evidence="5 10" id="KW-0732">Signal</keyword>
<dbReference type="PANTHER" id="PTHR30203">
    <property type="entry name" value="OUTER MEMBRANE CATION EFFLUX PROTEIN"/>
    <property type="match status" value="1"/>
</dbReference>
<name>A0A0K8QLF0_9GAMM</name>
<protein>
    <submittedName>
        <fullName evidence="12">Outer membrane protein</fullName>
    </submittedName>
</protein>
<dbReference type="Proteomes" id="UP000253740">
    <property type="component" value="Unassembled WGS sequence"/>
</dbReference>
<evidence type="ECO:0000256" key="1">
    <source>
        <dbReference type="ARBA" id="ARBA00004370"/>
    </source>
</evidence>
<organism evidence="12">
    <name type="scientific">Mizugakiibacter sediminis</name>
    <dbReference type="NCBI Taxonomy" id="1475481"/>
    <lineage>
        <taxon>Bacteria</taxon>
        <taxon>Pseudomonadati</taxon>
        <taxon>Pseudomonadota</taxon>
        <taxon>Gammaproteobacteria</taxon>
        <taxon>Lysobacterales</taxon>
        <taxon>Rhodanobacteraceae</taxon>
        <taxon>Mizugakiibacter</taxon>
    </lineage>
</organism>
<dbReference type="SUPFAM" id="SSF56954">
    <property type="entry name" value="Outer membrane efflux proteins (OEP)"/>
    <property type="match status" value="1"/>
</dbReference>
<evidence type="ECO:0000256" key="9">
    <source>
        <dbReference type="ARBA" id="ARBA00037313"/>
    </source>
</evidence>
<gene>
    <name evidence="12" type="ORF">MBSD_n0836</name>
</gene>
<sequence>MRPRTPAFTLGLILALAGCASTGGLEPSGSALDPAQLHAERSLADAPLRADGPAADWWRVLGDPQLDALIDEALAGNPGLAVADARVRLAQAAAGAADAARKPELTANAGSSGIRIPETVIEPPLGGHYSALNTLSLKFGYGFDLWGGKRAAWEAALGEARAAEVDAQAARLLLSADVTRAYLALANAYERLDLARDERTRAERTLELTRQRVQAGIDNQLQLRQAEAAVPAAEQRQAAAQQDIDTARAALAALLGRGPDRGLAIERPRPLAPAALALPSNVPADLLGRRPDVVAARWRVQAAGKRIKTAKAAFYPNLNLAAAVGFAALGTDGLLTAPSRYYQFAPALSLPLFDGGRLRANLAGADAQYDVAVAQYNQTLVNALRDVADGVAALRALDAQVDAQQRTLDSERSAFDLAMQRYRAGVGSYLEVLTVQQPLIAAEQQLAALRTARLDASVQLIEALGGGFRAGADAPPPAVAQTRAAAPTP</sequence>
<evidence type="ECO:0000256" key="11">
    <source>
        <dbReference type="SAM" id="Coils"/>
    </source>
</evidence>
<feature type="signal peptide" evidence="10">
    <location>
        <begin position="1"/>
        <end position="22"/>
    </location>
</feature>
<evidence type="ECO:0000256" key="7">
    <source>
        <dbReference type="ARBA" id="ARBA00023139"/>
    </source>
</evidence>
<evidence type="ECO:0000313" key="13">
    <source>
        <dbReference type="Proteomes" id="UP000253740"/>
    </source>
</evidence>
<accession>A0A0K8QLF0</accession>
<comment type="similarity">
    <text evidence="2 10">Belongs to the outer membrane factor (OMF) (TC 1.B.17) family.</text>
</comment>
<dbReference type="OrthoDB" id="9770517at2"/>
<dbReference type="AlphaFoldDB" id="A0A0K8QLF0"/>
<keyword evidence="4 10" id="KW-0812">Transmembrane</keyword>
<evidence type="ECO:0000256" key="6">
    <source>
        <dbReference type="ARBA" id="ARBA00023136"/>
    </source>
</evidence>
<feature type="chain" id="PRO_5005393564" evidence="10">
    <location>
        <begin position="23"/>
        <end position="489"/>
    </location>
</feature>
<keyword evidence="6 10" id="KW-0472">Membrane</keyword>
<dbReference type="PANTHER" id="PTHR30203:SF20">
    <property type="entry name" value="MULTIDRUG RESISTANCE OUTER MEMBRANE PROTEIN MDTP-RELATED"/>
    <property type="match status" value="1"/>
</dbReference>
<dbReference type="NCBIfam" id="TIGR01845">
    <property type="entry name" value="outer_NodT"/>
    <property type="match status" value="1"/>
</dbReference>
<keyword evidence="3 10" id="KW-1134">Transmembrane beta strand</keyword>
<keyword evidence="13" id="KW-1185">Reference proteome</keyword>
<proteinExistence type="inferred from homology"/>
<dbReference type="EMBL" id="DF970162">
    <property type="protein sequence ID" value="GAP65546.1"/>
    <property type="molecule type" value="Genomic_DNA"/>
</dbReference>
<evidence type="ECO:0000256" key="2">
    <source>
        <dbReference type="ARBA" id="ARBA00007613"/>
    </source>
</evidence>
<comment type="function">
    <text evidence="9">Could be involved in resistance to puromycin, acriflavine and tetraphenylarsonium chloride.</text>
</comment>
<comment type="subcellular location">
    <subcellularLocation>
        <location evidence="10">Cell outer membrane</location>
        <topology evidence="10">Lipid-anchor</topology>
    </subcellularLocation>
    <subcellularLocation>
        <location evidence="1">Membrane</location>
    </subcellularLocation>
</comment>
<keyword evidence="11" id="KW-0175">Coiled coil</keyword>
<dbReference type="STRING" id="1475481.GCA_000953855_00848"/>
<dbReference type="InterPro" id="IPR003423">
    <property type="entry name" value="OMP_efflux"/>
</dbReference>
<dbReference type="Pfam" id="PF02321">
    <property type="entry name" value="OEP"/>
    <property type="match status" value="2"/>
</dbReference>
<evidence type="ECO:0000256" key="10">
    <source>
        <dbReference type="RuleBase" id="RU362097"/>
    </source>
</evidence>
<evidence type="ECO:0000256" key="4">
    <source>
        <dbReference type="ARBA" id="ARBA00022692"/>
    </source>
</evidence>
<keyword evidence="7 10" id="KW-0564">Palmitate</keyword>
<evidence type="ECO:0000256" key="8">
    <source>
        <dbReference type="ARBA" id="ARBA00023288"/>
    </source>
</evidence>
<dbReference type="Gene3D" id="2.20.200.10">
    <property type="entry name" value="Outer membrane efflux proteins (OEP)"/>
    <property type="match status" value="1"/>
</dbReference>
<feature type="coiled-coil region" evidence="11">
    <location>
        <begin position="185"/>
        <end position="243"/>
    </location>
</feature>
<evidence type="ECO:0000256" key="5">
    <source>
        <dbReference type="ARBA" id="ARBA00022729"/>
    </source>
</evidence>
<dbReference type="InterPro" id="IPR010131">
    <property type="entry name" value="MdtP/NodT-like"/>
</dbReference>
<dbReference type="RefSeq" id="WP_062535401.1">
    <property type="nucleotide sequence ID" value="NZ_DF970162.1"/>
</dbReference>
<evidence type="ECO:0000256" key="3">
    <source>
        <dbReference type="ARBA" id="ARBA00022452"/>
    </source>
</evidence>
<reference evidence="12" key="1">
    <citation type="submission" date="2015-08" db="EMBL/GenBank/DDBJ databases">
        <title>Complete DNA Sequence of Pseudomonas syringae pv. actinidiae, the Causal Agent of Kiwifruit Canker Disease.</title>
        <authorList>
            <person name="Rikkerink E.H.A."/>
            <person name="Fineran P.C."/>
        </authorList>
    </citation>
    <scope>NUCLEOTIDE SEQUENCE</scope>
    <source>
        <strain evidence="12">SkMP5</strain>
    </source>
</reference>
<keyword evidence="8 10" id="KW-0449">Lipoprotein</keyword>
<dbReference type="Gene3D" id="1.20.1600.10">
    <property type="entry name" value="Outer membrane efflux proteins (OEP)"/>
    <property type="match status" value="1"/>
</dbReference>
<evidence type="ECO:0000313" key="12">
    <source>
        <dbReference type="EMBL" id="GAP65546.1"/>
    </source>
</evidence>
<dbReference type="GO" id="GO:0009279">
    <property type="term" value="C:cell outer membrane"/>
    <property type="evidence" value="ECO:0007669"/>
    <property type="project" value="UniProtKB-SubCell"/>
</dbReference>
<dbReference type="PROSITE" id="PS51257">
    <property type="entry name" value="PROKAR_LIPOPROTEIN"/>
    <property type="match status" value="1"/>
</dbReference>
<dbReference type="GO" id="GO:0015562">
    <property type="term" value="F:efflux transmembrane transporter activity"/>
    <property type="evidence" value="ECO:0007669"/>
    <property type="project" value="InterPro"/>
</dbReference>